<reference evidence="1 2" key="1">
    <citation type="journal article" date="2017" name="Genome Announc.">
        <title>Draft Genome Sequences of Salinivibrio proteolyticus, Salinivibrio sharmensis, Salinivibrio siamensis, Salinivibrio costicola subsp. alcaliphilus, Salinivibrio costicola subsp. vallismortis, and 29 New Isolates Belonging to the Genus Salinivibrio.</title>
        <authorList>
            <person name="Lopez-Hermoso C."/>
            <person name="de la Haba R.R."/>
            <person name="Sanchez-Porro C."/>
            <person name="Bayliss S.C."/>
            <person name="Feil E.J."/>
            <person name="Ventosa A."/>
        </authorList>
    </citation>
    <scope>NUCLEOTIDE SEQUENCE [LARGE SCALE GENOMIC DNA]</scope>
    <source>
        <strain evidence="1 2">IC202</strain>
    </source>
</reference>
<gene>
    <name evidence="1" type="ORF">BZG09_12765</name>
</gene>
<protein>
    <submittedName>
        <fullName evidence="1">Uncharacterized protein</fullName>
    </submittedName>
</protein>
<dbReference type="RefSeq" id="WP_077459063.1">
    <property type="nucleotide sequence ID" value="NZ_MUEN01000044.1"/>
</dbReference>
<accession>A0AB36K476</accession>
<proteinExistence type="predicted"/>
<organism evidence="1 2">
    <name type="scientific">Salinivibrio kushneri</name>
    <dbReference type="NCBI Taxonomy" id="1908198"/>
    <lineage>
        <taxon>Bacteria</taxon>
        <taxon>Pseudomonadati</taxon>
        <taxon>Pseudomonadota</taxon>
        <taxon>Gammaproteobacteria</taxon>
        <taxon>Vibrionales</taxon>
        <taxon>Vibrionaceae</taxon>
        <taxon>Salinivibrio</taxon>
    </lineage>
</organism>
<sequence length="121" mass="13730">MFHSELLDAYKKAKNYVQDKQIAHDLELPPSRISEMRKGKRYMSDKSAVFLAQEAGLDIHEVIIKIAADRAKTDETKKAWETVLGKLRSQGLHSIQGLSLGLVGFMLTADYWSQCALYRLC</sequence>
<dbReference type="EMBL" id="MUEO01000036">
    <property type="protein sequence ID" value="OOE42702.1"/>
    <property type="molecule type" value="Genomic_DNA"/>
</dbReference>
<evidence type="ECO:0000313" key="2">
    <source>
        <dbReference type="Proteomes" id="UP000188726"/>
    </source>
</evidence>
<name>A0AB36K476_9GAMM</name>
<comment type="caution">
    <text evidence="1">The sequence shown here is derived from an EMBL/GenBank/DDBJ whole genome shotgun (WGS) entry which is preliminary data.</text>
</comment>
<evidence type="ECO:0000313" key="1">
    <source>
        <dbReference type="EMBL" id="OOE42702.1"/>
    </source>
</evidence>
<dbReference type="AlphaFoldDB" id="A0AB36K476"/>
<dbReference type="Pfam" id="PF12472">
    <property type="entry name" value="DUF3693"/>
    <property type="match status" value="1"/>
</dbReference>
<dbReference type="InterPro" id="IPR021096">
    <property type="entry name" value="Vibrio_phage_VSK_Orf152"/>
</dbReference>
<dbReference type="Proteomes" id="UP000188726">
    <property type="component" value="Unassembled WGS sequence"/>
</dbReference>